<dbReference type="GO" id="GO:0016853">
    <property type="term" value="F:isomerase activity"/>
    <property type="evidence" value="ECO:0007669"/>
    <property type="project" value="UniProtKB-KW"/>
</dbReference>
<dbReference type="InterPro" id="IPR036249">
    <property type="entry name" value="Thioredoxin-like_sf"/>
</dbReference>
<evidence type="ECO:0000313" key="2">
    <source>
        <dbReference type="Proteomes" id="UP000195440"/>
    </source>
</evidence>
<dbReference type="EMBL" id="LOHF01000004">
    <property type="protein sequence ID" value="OUM74700.1"/>
    <property type="molecule type" value="Genomic_DNA"/>
</dbReference>
<evidence type="ECO:0000313" key="1">
    <source>
        <dbReference type="EMBL" id="OUM74700.1"/>
    </source>
</evidence>
<reference evidence="1 2" key="1">
    <citation type="journal article" date="2017" name="Syst. Appl. Microbiol.">
        <title>Pseudomonas caspiana sp. nov., a citrus pathogen in the Pseudomonas syringae phylogenetic group.</title>
        <authorList>
            <person name="Busquets A."/>
            <person name="Gomila M."/>
            <person name="Beiki F."/>
            <person name="Mulet M."/>
            <person name="Rahimian H."/>
            <person name="Garcia-Valdes E."/>
            <person name="Lalucat J."/>
        </authorList>
    </citation>
    <scope>NUCLEOTIDE SEQUENCE [LARGE SCALE GENOMIC DNA]</scope>
    <source>
        <strain evidence="1 2">FBF102</strain>
    </source>
</reference>
<organism evidence="1 2">
    <name type="scientific">Pseudomonas caspiana</name>
    <dbReference type="NCBI Taxonomy" id="1451454"/>
    <lineage>
        <taxon>Bacteria</taxon>
        <taxon>Pseudomonadati</taxon>
        <taxon>Pseudomonadota</taxon>
        <taxon>Gammaproteobacteria</taxon>
        <taxon>Pseudomonadales</taxon>
        <taxon>Pseudomonadaceae</taxon>
        <taxon>Pseudomonas</taxon>
    </lineage>
</organism>
<accession>A0A1Y3P4F8</accession>
<keyword evidence="2" id="KW-1185">Reference proteome</keyword>
<dbReference type="Proteomes" id="UP000195440">
    <property type="component" value="Unassembled WGS sequence"/>
</dbReference>
<sequence>MSAPISITYLFDPLCGWCYGASSVLKRLDALDEFSVTLLPTGLFADNNSRPMDAGFADFAWSNDLRIGTLTGQPFSEQYRRQVLEDHTRRFDSGPATRALSAVVMTEPSRELAALAAIQRGRYVEGLDITELEVLARILTGIGLNEAARLLLAQDDGLLSHSHERVNVAQAIMTQVGTGGVPALVLGAGKARSLISSNALFGNWEGLLEDLRANNRP</sequence>
<dbReference type="RefSeq" id="WP_238599534.1">
    <property type="nucleotide sequence ID" value="NZ_JBJGBV010000028.1"/>
</dbReference>
<dbReference type="Gene3D" id="3.40.30.10">
    <property type="entry name" value="Glutaredoxin"/>
    <property type="match status" value="1"/>
</dbReference>
<dbReference type="AlphaFoldDB" id="A0A1Y3P4F8"/>
<dbReference type="SUPFAM" id="SSF52833">
    <property type="entry name" value="Thioredoxin-like"/>
    <property type="match status" value="1"/>
</dbReference>
<dbReference type="CDD" id="cd03025">
    <property type="entry name" value="DsbA_FrnE_like"/>
    <property type="match status" value="1"/>
</dbReference>
<comment type="caution">
    <text evidence="1">The sequence shown here is derived from an EMBL/GenBank/DDBJ whole genome shotgun (WGS) entry which is preliminary data.</text>
</comment>
<gene>
    <name evidence="1" type="ORF">AUC60_07805</name>
</gene>
<keyword evidence="1" id="KW-0413">Isomerase</keyword>
<proteinExistence type="predicted"/>
<name>A0A1Y3P4F8_9PSED</name>
<protein>
    <submittedName>
        <fullName evidence="1">Protein-disulfide isomerase</fullName>
    </submittedName>
</protein>